<dbReference type="GO" id="GO:0045259">
    <property type="term" value="C:proton-transporting ATP synthase complex"/>
    <property type="evidence" value="ECO:0007669"/>
    <property type="project" value="UniProtKB-KW"/>
</dbReference>
<dbReference type="OrthoDB" id="5242917at2"/>
<protein>
    <recommendedName>
        <fullName evidence="7">ATP synthase subunit delta</fullName>
    </recommendedName>
    <alternativeName>
        <fullName evidence="7">ATP synthase F(1) sector subunit delta</fullName>
    </alternativeName>
    <alternativeName>
        <fullName evidence="7">F-type ATPase subunit delta</fullName>
        <shortName evidence="7">F-ATPase subunit delta</shortName>
    </alternativeName>
</protein>
<evidence type="ECO:0000256" key="1">
    <source>
        <dbReference type="ARBA" id="ARBA00004370"/>
    </source>
</evidence>
<dbReference type="RefSeq" id="WP_130347870.1">
    <property type="nucleotide sequence ID" value="NZ_SGWQ01000012.1"/>
</dbReference>
<evidence type="ECO:0000256" key="4">
    <source>
        <dbReference type="ARBA" id="ARBA00023065"/>
    </source>
</evidence>
<dbReference type="Proteomes" id="UP000294257">
    <property type="component" value="Unassembled WGS sequence"/>
</dbReference>
<evidence type="ECO:0000256" key="7">
    <source>
        <dbReference type="HAMAP-Rule" id="MF_01416"/>
    </source>
</evidence>
<comment type="similarity">
    <text evidence="7">Belongs to the ATPase delta chain family.</text>
</comment>
<evidence type="ECO:0000256" key="6">
    <source>
        <dbReference type="ARBA" id="ARBA00023310"/>
    </source>
</evidence>
<comment type="subcellular location">
    <subcellularLocation>
        <location evidence="7">Cell membrane</location>
        <topology evidence="7">Peripheral membrane protein</topology>
    </subcellularLocation>
    <subcellularLocation>
        <location evidence="1">Membrane</location>
    </subcellularLocation>
</comment>
<sequence length="283" mass="30078">MSADKALTSMHAASREALAACELELLDVLDRAGKETDKIGQLGDELFAVVGLLQREIGLRRTLADSSTDPNGRADLAKTVLAGKVGEPTVQVVATVVAARWSSPREMVDGLESLGVTTLLVRAEREGKLDTVEDELFRLGRIIADSTGLEQVLSDQTQRALGKAELLGGLIDGKTHAVSAALVRNLVTQPRGRGVVNGLESLAAAAAKRRERSVAHVISAGPLNEEQQERLSATLQRIYARPIALHVEVNPGLRGGLLIKVGEEVIDGSAIGQLEAVRRRLAS</sequence>
<accession>A0A4V2ERM0</accession>
<dbReference type="NCBIfam" id="NF009967">
    <property type="entry name" value="PRK13430.1"/>
    <property type="match status" value="1"/>
</dbReference>
<keyword evidence="5 7" id="KW-0472">Membrane</keyword>
<dbReference type="PRINTS" id="PR00125">
    <property type="entry name" value="ATPASEDELTA"/>
</dbReference>
<keyword evidence="7" id="KW-0139">CF(1)</keyword>
<dbReference type="PANTHER" id="PTHR11910">
    <property type="entry name" value="ATP SYNTHASE DELTA CHAIN"/>
    <property type="match status" value="1"/>
</dbReference>
<dbReference type="InterPro" id="IPR000711">
    <property type="entry name" value="ATPase_OSCP/dsu"/>
</dbReference>
<dbReference type="EMBL" id="SGWQ01000012">
    <property type="protein sequence ID" value="RZS32419.1"/>
    <property type="molecule type" value="Genomic_DNA"/>
</dbReference>
<dbReference type="AlphaFoldDB" id="A0A4V2ERM0"/>
<comment type="function">
    <text evidence="7">This protein is part of the stalk that links CF(0) to CF(1). It either transmits conformational changes from CF(0) to CF(1) or is implicated in proton conduction.</text>
</comment>
<proteinExistence type="inferred from homology"/>
<name>A0A4V2ERM0_9PSEU</name>
<comment type="function">
    <text evidence="7">F(1)F(0) ATP synthase produces ATP from ADP in the presence of a proton or sodium gradient. F-type ATPases consist of two structural domains, F(1) containing the extramembraneous catalytic core and F(0) containing the membrane proton channel, linked together by a central stalk and a peripheral stalk. During catalysis, ATP synthesis in the catalytic domain of F(1) is coupled via a rotary mechanism of the central stalk subunits to proton translocation.</text>
</comment>
<keyword evidence="4 7" id="KW-0406">Ion transport</keyword>
<comment type="caution">
    <text evidence="8">The sequence shown here is derived from an EMBL/GenBank/DDBJ whole genome shotgun (WGS) entry which is preliminary data.</text>
</comment>
<keyword evidence="3 7" id="KW-0375">Hydrogen ion transport</keyword>
<keyword evidence="6 7" id="KW-0066">ATP synthesis</keyword>
<evidence type="ECO:0000256" key="5">
    <source>
        <dbReference type="ARBA" id="ARBA00023136"/>
    </source>
</evidence>
<dbReference type="GO" id="GO:0005886">
    <property type="term" value="C:plasma membrane"/>
    <property type="evidence" value="ECO:0007669"/>
    <property type="project" value="UniProtKB-SubCell"/>
</dbReference>
<keyword evidence="2 7" id="KW-0813">Transport</keyword>
<evidence type="ECO:0000313" key="8">
    <source>
        <dbReference type="EMBL" id="RZS32419.1"/>
    </source>
</evidence>
<keyword evidence="7" id="KW-1003">Cell membrane</keyword>
<dbReference type="Pfam" id="PF00213">
    <property type="entry name" value="OSCP"/>
    <property type="match status" value="1"/>
</dbReference>
<organism evidence="8 9">
    <name type="scientific">Herbihabitans rhizosphaerae</name>
    <dbReference type="NCBI Taxonomy" id="1872711"/>
    <lineage>
        <taxon>Bacteria</taxon>
        <taxon>Bacillati</taxon>
        <taxon>Actinomycetota</taxon>
        <taxon>Actinomycetes</taxon>
        <taxon>Pseudonocardiales</taxon>
        <taxon>Pseudonocardiaceae</taxon>
        <taxon>Herbihabitans</taxon>
    </lineage>
</organism>
<keyword evidence="9" id="KW-1185">Reference proteome</keyword>
<reference evidence="8 9" key="1">
    <citation type="submission" date="2019-02" db="EMBL/GenBank/DDBJ databases">
        <title>Genomic Encyclopedia of Type Strains, Phase IV (KMG-IV): sequencing the most valuable type-strain genomes for metagenomic binning, comparative biology and taxonomic classification.</title>
        <authorList>
            <person name="Goeker M."/>
        </authorList>
    </citation>
    <scope>NUCLEOTIDE SEQUENCE [LARGE SCALE GENOMIC DNA]</scope>
    <source>
        <strain evidence="8 9">DSM 101727</strain>
    </source>
</reference>
<dbReference type="NCBIfam" id="TIGR01145">
    <property type="entry name" value="ATP_synt_delta"/>
    <property type="match status" value="1"/>
</dbReference>
<dbReference type="GO" id="GO:0046933">
    <property type="term" value="F:proton-transporting ATP synthase activity, rotational mechanism"/>
    <property type="evidence" value="ECO:0007669"/>
    <property type="project" value="UniProtKB-UniRule"/>
</dbReference>
<dbReference type="HAMAP" id="MF_01416">
    <property type="entry name" value="ATP_synth_delta_bact"/>
    <property type="match status" value="1"/>
</dbReference>
<evidence type="ECO:0000256" key="3">
    <source>
        <dbReference type="ARBA" id="ARBA00022781"/>
    </source>
</evidence>
<evidence type="ECO:0000313" key="9">
    <source>
        <dbReference type="Proteomes" id="UP000294257"/>
    </source>
</evidence>
<evidence type="ECO:0000256" key="2">
    <source>
        <dbReference type="ARBA" id="ARBA00022448"/>
    </source>
</evidence>
<gene>
    <name evidence="7" type="primary">atpH</name>
    <name evidence="8" type="ORF">EV193_11253</name>
</gene>